<feature type="domain" description="Carbohydrate kinase PfkB" evidence="6">
    <location>
        <begin position="28"/>
        <end position="307"/>
    </location>
</feature>
<dbReference type="Proteomes" id="UP000199202">
    <property type="component" value="Unassembled WGS sequence"/>
</dbReference>
<evidence type="ECO:0000256" key="3">
    <source>
        <dbReference type="ARBA" id="ARBA00023268"/>
    </source>
</evidence>
<dbReference type="AlphaFoldDB" id="A0A1G9GGY2"/>
<dbReference type="EMBL" id="FNDJ01000021">
    <property type="protein sequence ID" value="SDK99543.1"/>
    <property type="molecule type" value="Genomic_DNA"/>
</dbReference>
<dbReference type="GO" id="GO:0016779">
    <property type="term" value="F:nucleotidyltransferase activity"/>
    <property type="evidence" value="ECO:0007669"/>
    <property type="project" value="UniProtKB-KW"/>
</dbReference>
<keyword evidence="4" id="KW-0119">Carbohydrate metabolism</keyword>
<dbReference type="Pfam" id="PF01467">
    <property type="entry name" value="CTP_transf_like"/>
    <property type="match status" value="1"/>
</dbReference>
<dbReference type="InterPro" id="IPR004821">
    <property type="entry name" value="Cyt_trans-like"/>
</dbReference>
<dbReference type="InterPro" id="IPR029056">
    <property type="entry name" value="Ribokinase-like"/>
</dbReference>
<evidence type="ECO:0000259" key="7">
    <source>
        <dbReference type="Pfam" id="PF01467"/>
    </source>
</evidence>
<keyword evidence="1" id="KW-0808">Transferase</keyword>
<dbReference type="Gene3D" id="3.40.1190.20">
    <property type="match status" value="1"/>
</dbReference>
<evidence type="ECO:0000313" key="9">
    <source>
        <dbReference type="Proteomes" id="UP000199202"/>
    </source>
</evidence>
<dbReference type="Pfam" id="PF00294">
    <property type="entry name" value="PfkB"/>
    <property type="match status" value="1"/>
</dbReference>
<dbReference type="InterPro" id="IPR014729">
    <property type="entry name" value="Rossmann-like_a/b/a_fold"/>
</dbReference>
<dbReference type="PANTHER" id="PTHR43793">
    <property type="entry name" value="FAD SYNTHASE"/>
    <property type="match status" value="1"/>
</dbReference>
<organism evidence="8 9">
    <name type="scientific">Nonomuraea jiangxiensis</name>
    <dbReference type="NCBI Taxonomy" id="633440"/>
    <lineage>
        <taxon>Bacteria</taxon>
        <taxon>Bacillati</taxon>
        <taxon>Actinomycetota</taxon>
        <taxon>Actinomycetes</taxon>
        <taxon>Streptosporangiales</taxon>
        <taxon>Streptosporangiaceae</taxon>
        <taxon>Nonomuraea</taxon>
    </lineage>
</organism>
<dbReference type="Gene3D" id="3.40.50.620">
    <property type="entry name" value="HUPs"/>
    <property type="match status" value="1"/>
</dbReference>
<protein>
    <submittedName>
        <fullName evidence="8">RfaE bifunctional protein, domain I/rfaE bifunctional protein, domain II</fullName>
    </submittedName>
</protein>
<evidence type="ECO:0000256" key="2">
    <source>
        <dbReference type="ARBA" id="ARBA00022695"/>
    </source>
</evidence>
<dbReference type="SUPFAM" id="SSF52374">
    <property type="entry name" value="Nucleotidylyl transferase"/>
    <property type="match status" value="1"/>
</dbReference>
<feature type="compositionally biased region" description="Basic and acidic residues" evidence="5">
    <location>
        <begin position="1"/>
        <end position="12"/>
    </location>
</feature>
<keyword evidence="2" id="KW-0548">Nucleotidyltransferase</keyword>
<dbReference type="InterPro" id="IPR050385">
    <property type="entry name" value="Archaeal_FAD_synthase"/>
</dbReference>
<keyword evidence="3" id="KW-0511">Multifunctional enzyme</keyword>
<dbReference type="NCBIfam" id="TIGR00125">
    <property type="entry name" value="cyt_tran_rel"/>
    <property type="match status" value="1"/>
</dbReference>
<dbReference type="SUPFAM" id="SSF53613">
    <property type="entry name" value="Ribokinase-like"/>
    <property type="match status" value="1"/>
</dbReference>
<evidence type="ECO:0000259" key="6">
    <source>
        <dbReference type="Pfam" id="PF00294"/>
    </source>
</evidence>
<feature type="region of interest" description="Disordered" evidence="5">
    <location>
        <begin position="1"/>
        <end position="21"/>
    </location>
</feature>
<evidence type="ECO:0000313" key="8">
    <source>
        <dbReference type="EMBL" id="SDK99543.1"/>
    </source>
</evidence>
<evidence type="ECO:0000256" key="1">
    <source>
        <dbReference type="ARBA" id="ARBA00022679"/>
    </source>
</evidence>
<dbReference type="STRING" id="633440.SAMN05421869_12120"/>
<dbReference type="InterPro" id="IPR011611">
    <property type="entry name" value="PfkB_dom"/>
</dbReference>
<reference evidence="8 9" key="1">
    <citation type="submission" date="2016-10" db="EMBL/GenBank/DDBJ databases">
        <authorList>
            <person name="de Groot N.N."/>
        </authorList>
    </citation>
    <scope>NUCLEOTIDE SEQUENCE [LARGE SCALE GENOMIC DNA]</scope>
    <source>
        <strain evidence="8 9">CGMCC 4.6533</strain>
    </source>
</reference>
<keyword evidence="9" id="KW-1185">Reference proteome</keyword>
<proteinExistence type="predicted"/>
<sequence length="466" mass="48929">MTDPQRSEDIRHSTPSAARQRDAVTGPIVVVGDTLLDVDVEGAAERLCPDAPVPVVDVAAEQARPGGAGLAALLAARDGADVVLITAIGDDADGHRLCGLLSEEVDLVRLPLHGRTVRKARVRSGGQTLLRLDTGDGLARYAPSQEAREAIARAGVVLVSDYGRGVARMARELLRDVSVPVVWDPHPRGERPPPGCALLTPSEAEARGWCPGYHGPDQAARRLVRDMRAGAVAVTTGARGAVLAVEGGPLTTVRPPVTAGGRDACGAGDRFAGAAALALRDGAGVVDAVTAGVDAASRFVERGGAAAVRVQEQRLGDRPRTAVEVARLTRGYGGRLIATGGCFDLLHAGHVSLLRRARALGDALIVCVNSDDSVRRLKGPTRPIVDVRDRVEVLRALSCVDAVQVFEEDTPAAVIELLRPDVWVKGGEYEGELLPESEVLGRLGAETVVLSMLPGRSTTNLIREIR</sequence>
<name>A0A1G9GGY2_9ACTN</name>
<accession>A0A1G9GGY2</accession>
<dbReference type="PANTHER" id="PTHR43793:SF2">
    <property type="entry name" value="BIFUNCTIONAL PROTEIN HLDE"/>
    <property type="match status" value="1"/>
</dbReference>
<gene>
    <name evidence="8" type="ORF">SAMN05421869_12120</name>
</gene>
<feature type="domain" description="Cytidyltransferase-like" evidence="7">
    <location>
        <begin position="339"/>
        <end position="429"/>
    </location>
</feature>
<evidence type="ECO:0000256" key="5">
    <source>
        <dbReference type="SAM" id="MobiDB-lite"/>
    </source>
</evidence>
<evidence type="ECO:0000256" key="4">
    <source>
        <dbReference type="ARBA" id="ARBA00023277"/>
    </source>
</evidence>